<dbReference type="WBParaSite" id="NBR_0000965801-mRNA-1">
    <property type="protein sequence ID" value="NBR_0000965801-mRNA-1"/>
    <property type="gene ID" value="NBR_0000965801"/>
</dbReference>
<sequence>MEMKRICDVIALLFLLKGAVSAQLDEVDILGNSSSIAMSRSKRQCCASCTTTSCACGGCPEMPTAMKPVYCPERCQPMCTNSCVMQVVTCPARCQPLCTNSCVLAVEELPPPGQCAPKCMPLCTAACVSAPMIAPATCDSRCMPTCSATCTQVQTCVQPCMPNCTPECVRAMQVRPAPRACVEGCMPSCQPSCIQAVTCSSCTDNYYGCVVDLTNPIVKGSEEGEDYINLGFVPSTGLPILMS</sequence>
<reference evidence="2 3" key="2">
    <citation type="submission" date="2018-11" db="EMBL/GenBank/DDBJ databases">
        <authorList>
            <consortium name="Pathogen Informatics"/>
        </authorList>
    </citation>
    <scope>NUCLEOTIDE SEQUENCE [LARGE SCALE GENOMIC DNA]</scope>
</reference>
<reference evidence="4" key="1">
    <citation type="submission" date="2017-02" db="UniProtKB">
        <authorList>
            <consortium name="WormBaseParasite"/>
        </authorList>
    </citation>
    <scope>IDENTIFICATION</scope>
</reference>
<evidence type="ECO:0000313" key="4">
    <source>
        <dbReference type="WBParaSite" id="NBR_0000965801-mRNA-1"/>
    </source>
</evidence>
<dbReference type="AlphaFoldDB" id="A0A0N4Y1Y1"/>
<dbReference type="OMA" id="MEMKRIC"/>
<dbReference type="PANTHER" id="PTHR31895:SF21">
    <property type="entry name" value="PRION-LIKE-(Q_N-RICH)-DOMAIN-BEARING PROTEIN"/>
    <property type="match status" value="1"/>
</dbReference>
<dbReference type="PANTHER" id="PTHR31895">
    <property type="entry name" value="PROTEIN CBG03177-RELATED"/>
    <property type="match status" value="1"/>
</dbReference>
<dbReference type="Proteomes" id="UP000271162">
    <property type="component" value="Unassembled WGS sequence"/>
</dbReference>
<organism evidence="4">
    <name type="scientific">Nippostrongylus brasiliensis</name>
    <name type="common">Rat hookworm</name>
    <dbReference type="NCBI Taxonomy" id="27835"/>
    <lineage>
        <taxon>Eukaryota</taxon>
        <taxon>Metazoa</taxon>
        <taxon>Ecdysozoa</taxon>
        <taxon>Nematoda</taxon>
        <taxon>Chromadorea</taxon>
        <taxon>Rhabditida</taxon>
        <taxon>Rhabditina</taxon>
        <taxon>Rhabditomorpha</taxon>
        <taxon>Strongyloidea</taxon>
        <taxon>Heligmosomidae</taxon>
        <taxon>Nippostrongylus</taxon>
    </lineage>
</organism>
<dbReference type="EMBL" id="UYSL01020174">
    <property type="protein sequence ID" value="VDL73248.1"/>
    <property type="molecule type" value="Genomic_DNA"/>
</dbReference>
<evidence type="ECO:0000256" key="1">
    <source>
        <dbReference type="SAM" id="SignalP"/>
    </source>
</evidence>
<accession>A0A0N4Y1Y1</accession>
<keyword evidence="3" id="KW-1185">Reference proteome</keyword>
<feature type="signal peptide" evidence="1">
    <location>
        <begin position="1"/>
        <end position="22"/>
    </location>
</feature>
<proteinExistence type="predicted"/>
<keyword evidence="1" id="KW-0732">Signal</keyword>
<evidence type="ECO:0000313" key="2">
    <source>
        <dbReference type="EMBL" id="VDL73248.1"/>
    </source>
</evidence>
<feature type="chain" id="PRO_5043125075" evidence="1">
    <location>
        <begin position="23"/>
        <end position="243"/>
    </location>
</feature>
<gene>
    <name evidence="2" type="ORF">NBR_LOCUS9659</name>
</gene>
<evidence type="ECO:0000313" key="3">
    <source>
        <dbReference type="Proteomes" id="UP000271162"/>
    </source>
</evidence>
<name>A0A0N4Y1Y1_NIPBR</name>
<protein>
    <submittedName>
        <fullName evidence="4">BOWMAN_BIRK domain-containing protein</fullName>
    </submittedName>
</protein>